<evidence type="ECO:0000256" key="2">
    <source>
        <dbReference type="ARBA" id="ARBA00008974"/>
    </source>
</evidence>
<feature type="transmembrane region" description="Helical" evidence="6">
    <location>
        <begin position="271"/>
        <end position="296"/>
    </location>
</feature>
<evidence type="ECO:0000256" key="6">
    <source>
        <dbReference type="SAM" id="Phobius"/>
    </source>
</evidence>
<keyword evidence="3 6" id="KW-0812">Transmembrane</keyword>
<name>A0ABX5KDB6_9BURK</name>
<feature type="transmembrane region" description="Helical" evidence="6">
    <location>
        <begin position="226"/>
        <end position="251"/>
    </location>
</feature>
<evidence type="ECO:0000313" key="8">
    <source>
        <dbReference type="Proteomes" id="UP000245712"/>
    </source>
</evidence>
<dbReference type="PANTHER" id="PTHR30569">
    <property type="entry name" value="CYTOSINE TRANSPORTER CODB"/>
    <property type="match status" value="1"/>
</dbReference>
<dbReference type="InterPro" id="IPR030191">
    <property type="entry name" value="CodB"/>
</dbReference>
<evidence type="ECO:0000313" key="7">
    <source>
        <dbReference type="EMBL" id="PVX75110.1"/>
    </source>
</evidence>
<dbReference type="InterPro" id="IPR001248">
    <property type="entry name" value="Pur-cyt_permease"/>
</dbReference>
<sequence>MTLDSSASPVSAEETVGGVRIALILMGVVITLPAFAMGAQLAHSLGTRHAITASWCGGLLLAAVASLAAVAGARSRLSSYMLIVQAFGTRGGALANAVLAISMFGWFAVIAMLFGRAMQPSAAALLPHIPVTAWALIGCALMTATAAVGFRALDLLSLVTTPLKLGLLFATFWFALHMPHAANALDFAGADSLSVGSGISFVVGGLIVGAVLAPDVCRFARTPLQGALGVCIAYGVGFPLVLNLSGIPSIVTGAADLVEIMKLLGMGLPCLLIILLSAWVTNAYNLYAASLVLVTVAPKRPRWGLALAAGVIGTLLGVLGVGDKMVPFLIVLSVAVPPIAGVYLANFYLGAGKLTEATPGWRIEALGAWGLATGIAAWMQAQQMSVTTIPALDSLLLSIAAYAVLRRLVARRLPVNTQSQS</sequence>
<evidence type="ECO:0000256" key="1">
    <source>
        <dbReference type="ARBA" id="ARBA00004141"/>
    </source>
</evidence>
<keyword evidence="4 6" id="KW-1133">Transmembrane helix</keyword>
<keyword evidence="8" id="KW-1185">Reference proteome</keyword>
<evidence type="ECO:0000256" key="4">
    <source>
        <dbReference type="ARBA" id="ARBA00022989"/>
    </source>
</evidence>
<feature type="transmembrane region" description="Helical" evidence="6">
    <location>
        <begin position="93"/>
        <end position="114"/>
    </location>
</feature>
<comment type="similarity">
    <text evidence="2">Belongs to the purine-cytosine permease (2.A.39) family.</text>
</comment>
<feature type="transmembrane region" description="Helical" evidence="6">
    <location>
        <begin position="134"/>
        <end position="153"/>
    </location>
</feature>
<feature type="transmembrane region" description="Helical" evidence="6">
    <location>
        <begin position="49"/>
        <end position="72"/>
    </location>
</feature>
<evidence type="ECO:0000256" key="5">
    <source>
        <dbReference type="ARBA" id="ARBA00023136"/>
    </source>
</evidence>
<dbReference type="EMBL" id="QEOB01000018">
    <property type="protein sequence ID" value="PVX75110.1"/>
    <property type="molecule type" value="Genomic_DNA"/>
</dbReference>
<feature type="transmembrane region" description="Helical" evidence="6">
    <location>
        <begin position="194"/>
        <end position="214"/>
    </location>
</feature>
<feature type="transmembrane region" description="Helical" evidence="6">
    <location>
        <begin position="361"/>
        <end position="381"/>
    </location>
</feature>
<gene>
    <name evidence="7" type="ORF">C7402_11842</name>
</gene>
<feature type="transmembrane region" description="Helical" evidence="6">
    <location>
        <begin position="21"/>
        <end position="43"/>
    </location>
</feature>
<feature type="transmembrane region" description="Helical" evidence="6">
    <location>
        <begin position="165"/>
        <end position="182"/>
    </location>
</feature>
<reference evidence="7 8" key="1">
    <citation type="submission" date="2018-05" db="EMBL/GenBank/DDBJ databases">
        <title>Genomic Encyclopedia of Type Strains, Phase IV (KMG-V): Genome sequencing to study the core and pangenomes of soil and plant-associated prokaryotes.</title>
        <authorList>
            <person name="Whitman W."/>
        </authorList>
    </citation>
    <scope>NUCLEOTIDE SEQUENCE [LARGE SCALE GENOMIC DNA]</scope>
    <source>
        <strain evidence="7 8">SCZa-39</strain>
    </source>
</reference>
<feature type="transmembrane region" description="Helical" evidence="6">
    <location>
        <begin position="328"/>
        <end position="349"/>
    </location>
</feature>
<dbReference type="Gene3D" id="1.10.4160.10">
    <property type="entry name" value="Hydantoin permease"/>
    <property type="match status" value="1"/>
</dbReference>
<dbReference type="Pfam" id="PF02133">
    <property type="entry name" value="Transp_cyt_pur"/>
    <property type="match status" value="1"/>
</dbReference>
<keyword evidence="5 6" id="KW-0472">Membrane</keyword>
<comment type="subcellular location">
    <subcellularLocation>
        <location evidence="1">Membrane</location>
        <topology evidence="1">Multi-pass membrane protein</topology>
    </subcellularLocation>
</comment>
<comment type="caution">
    <text evidence="7">The sequence shown here is derived from an EMBL/GenBank/DDBJ whole genome shotgun (WGS) entry which is preliminary data.</text>
</comment>
<feature type="transmembrane region" description="Helical" evidence="6">
    <location>
        <begin position="387"/>
        <end position="405"/>
    </location>
</feature>
<feature type="transmembrane region" description="Helical" evidence="6">
    <location>
        <begin position="303"/>
        <end position="322"/>
    </location>
</feature>
<protein>
    <submittedName>
        <fullName evidence="7">Purine-cytosine permease-like protein</fullName>
    </submittedName>
</protein>
<dbReference type="PANTHER" id="PTHR30569:SF0">
    <property type="entry name" value="CYTOSINE PERMEASE"/>
    <property type="match status" value="1"/>
</dbReference>
<evidence type="ECO:0000256" key="3">
    <source>
        <dbReference type="ARBA" id="ARBA00022692"/>
    </source>
</evidence>
<dbReference type="RefSeq" id="WP_116613499.1">
    <property type="nucleotide sequence ID" value="NZ_QEOB01000018.1"/>
</dbReference>
<proteinExistence type="inferred from homology"/>
<accession>A0ABX5KDB6</accession>
<dbReference type="Proteomes" id="UP000245712">
    <property type="component" value="Unassembled WGS sequence"/>
</dbReference>
<organism evidence="7 8">
    <name type="scientific">Paraburkholderia unamae</name>
    <dbReference type="NCBI Taxonomy" id="219649"/>
    <lineage>
        <taxon>Bacteria</taxon>
        <taxon>Pseudomonadati</taxon>
        <taxon>Pseudomonadota</taxon>
        <taxon>Betaproteobacteria</taxon>
        <taxon>Burkholderiales</taxon>
        <taxon>Burkholderiaceae</taxon>
        <taxon>Paraburkholderia</taxon>
    </lineage>
</organism>